<reference evidence="1 2" key="1">
    <citation type="journal article" date="2015" name="Genome Biol.">
        <title>Comparative genomics of Steinernema reveals deeply conserved gene regulatory networks.</title>
        <authorList>
            <person name="Dillman A.R."/>
            <person name="Macchietto M."/>
            <person name="Porter C.F."/>
            <person name="Rogers A."/>
            <person name="Williams B."/>
            <person name="Antoshechkin I."/>
            <person name="Lee M.M."/>
            <person name="Goodwin Z."/>
            <person name="Lu X."/>
            <person name="Lewis E.E."/>
            <person name="Goodrich-Blair H."/>
            <person name="Stock S.P."/>
            <person name="Adams B.J."/>
            <person name="Sternberg P.W."/>
            <person name="Mortazavi A."/>
        </authorList>
    </citation>
    <scope>NUCLEOTIDE SEQUENCE [LARGE SCALE GENOMIC DNA]</scope>
    <source>
        <strain evidence="1 2">ALL</strain>
    </source>
</reference>
<name>A0A4U5PEM1_STECR</name>
<evidence type="ECO:0000313" key="2">
    <source>
        <dbReference type="Proteomes" id="UP000298663"/>
    </source>
</evidence>
<dbReference type="EMBL" id="AZBU02000002">
    <property type="protein sequence ID" value="TKR94942.1"/>
    <property type="molecule type" value="Genomic_DNA"/>
</dbReference>
<keyword evidence="2" id="KW-1185">Reference proteome</keyword>
<dbReference type="AlphaFoldDB" id="A0A4U5PEM1"/>
<evidence type="ECO:0000313" key="1">
    <source>
        <dbReference type="EMBL" id="TKR94942.1"/>
    </source>
</evidence>
<sequence length="193" mass="21926">MFQYALIHIQWSPASRLSSTDSHKRRRRPLEGTQNIQTKKYICVDELLHQLHPTAAILTRSPRSGGHQRERFVSSVLRVTLEMRTTRSNKRRHVTQRRSGLGNANLDGLEGSRVAKCSLWLTSSPNLLKSYLLSKIAFGGLDPLMSLSTKTVNQLRNVAVCRPEPHLNYAYHFPKQRSIKAKPVLPADSLCME</sequence>
<protein>
    <submittedName>
        <fullName evidence="1">Uncharacterized protein</fullName>
    </submittedName>
</protein>
<accession>A0A4U5PEM1</accession>
<dbReference type="Proteomes" id="UP000298663">
    <property type="component" value="Unassembled WGS sequence"/>
</dbReference>
<organism evidence="1 2">
    <name type="scientific">Steinernema carpocapsae</name>
    <name type="common">Entomopathogenic nematode</name>
    <dbReference type="NCBI Taxonomy" id="34508"/>
    <lineage>
        <taxon>Eukaryota</taxon>
        <taxon>Metazoa</taxon>
        <taxon>Ecdysozoa</taxon>
        <taxon>Nematoda</taxon>
        <taxon>Chromadorea</taxon>
        <taxon>Rhabditida</taxon>
        <taxon>Tylenchina</taxon>
        <taxon>Panagrolaimomorpha</taxon>
        <taxon>Strongyloidoidea</taxon>
        <taxon>Steinernematidae</taxon>
        <taxon>Steinernema</taxon>
    </lineage>
</organism>
<gene>
    <name evidence="1" type="ORF">L596_009168</name>
</gene>
<proteinExistence type="predicted"/>
<comment type="caution">
    <text evidence="1">The sequence shown here is derived from an EMBL/GenBank/DDBJ whole genome shotgun (WGS) entry which is preliminary data.</text>
</comment>
<reference evidence="1 2" key="2">
    <citation type="journal article" date="2019" name="G3 (Bethesda)">
        <title>Hybrid Assembly of the Genome of the Entomopathogenic Nematode Steinernema carpocapsae Identifies the X-Chromosome.</title>
        <authorList>
            <person name="Serra L."/>
            <person name="Macchietto M."/>
            <person name="Macias-Munoz A."/>
            <person name="McGill C.J."/>
            <person name="Rodriguez I.M."/>
            <person name="Rodriguez B."/>
            <person name="Murad R."/>
            <person name="Mortazavi A."/>
        </authorList>
    </citation>
    <scope>NUCLEOTIDE SEQUENCE [LARGE SCALE GENOMIC DNA]</scope>
    <source>
        <strain evidence="1 2">ALL</strain>
    </source>
</reference>